<dbReference type="AlphaFoldDB" id="A0A7T0BTQ5"/>
<dbReference type="InterPro" id="IPR011051">
    <property type="entry name" value="RmlC_Cupin_sf"/>
</dbReference>
<protein>
    <submittedName>
        <fullName evidence="2">Cupin domain-containing protein</fullName>
    </submittedName>
</protein>
<sequence length="135" mass="14827">MPESYPDKIVRVRPGDDNFETRRTMNYFTGISENTAGSQGISMNRVVVPPGGKPAPHSHVGFEAVIYIVSGRVENFYGDGLKESIITEAGDFLYIPPGVPHQPINMSDTEEAVAIIARTISAERETDEPYNPDES</sequence>
<dbReference type="EMBL" id="CP048685">
    <property type="protein sequence ID" value="QPJ60776.1"/>
    <property type="molecule type" value="Genomic_DNA"/>
</dbReference>
<dbReference type="InterPro" id="IPR017102">
    <property type="entry name" value="UCP037087"/>
</dbReference>
<dbReference type="PANTHER" id="PTHR40112:SF1">
    <property type="entry name" value="H2HPP ISOMERASE"/>
    <property type="match status" value="1"/>
</dbReference>
<proteinExistence type="predicted"/>
<dbReference type="SUPFAM" id="SSF51182">
    <property type="entry name" value="RmlC-like cupins"/>
    <property type="match status" value="1"/>
</dbReference>
<dbReference type="PANTHER" id="PTHR40112">
    <property type="entry name" value="H2HPP ISOMERASE"/>
    <property type="match status" value="1"/>
</dbReference>
<dbReference type="Gene3D" id="2.60.120.10">
    <property type="entry name" value="Jelly Rolls"/>
    <property type="match status" value="1"/>
</dbReference>
<name>A0A7T0BTQ5_9BACT</name>
<dbReference type="Proteomes" id="UP000594688">
    <property type="component" value="Chromosome"/>
</dbReference>
<gene>
    <name evidence="2" type="ORF">G3M70_02270</name>
</gene>
<feature type="domain" description="Cupin type-2" evidence="1">
    <location>
        <begin position="45"/>
        <end position="114"/>
    </location>
</feature>
<organism evidence="2 3">
    <name type="scientific">Candidatus Nitronauta litoralis</name>
    <dbReference type="NCBI Taxonomy" id="2705533"/>
    <lineage>
        <taxon>Bacteria</taxon>
        <taxon>Pseudomonadati</taxon>
        <taxon>Nitrospinota/Tectimicrobiota group</taxon>
        <taxon>Nitrospinota</taxon>
        <taxon>Nitrospinia</taxon>
        <taxon>Nitrospinales</taxon>
        <taxon>Nitrospinaceae</taxon>
        <taxon>Candidatus Nitronauta</taxon>
    </lineage>
</organism>
<evidence type="ECO:0000313" key="2">
    <source>
        <dbReference type="EMBL" id="QPJ60776.1"/>
    </source>
</evidence>
<reference evidence="2 3" key="1">
    <citation type="submission" date="2020-02" db="EMBL/GenBank/DDBJ databases">
        <title>Genomic and physiological characterization of two novel Nitrospinaceae genera.</title>
        <authorList>
            <person name="Mueller A.J."/>
            <person name="Jung M.-Y."/>
            <person name="Strachan C.R."/>
            <person name="Herbold C.W."/>
            <person name="Kirkegaard R.H."/>
            <person name="Daims H."/>
        </authorList>
    </citation>
    <scope>NUCLEOTIDE SEQUENCE [LARGE SCALE GENOMIC DNA]</scope>
    <source>
        <strain evidence="2">EB</strain>
    </source>
</reference>
<dbReference type="InterPro" id="IPR052535">
    <property type="entry name" value="Bacilysin_H2HPP_isomerase"/>
</dbReference>
<evidence type="ECO:0000313" key="3">
    <source>
        <dbReference type="Proteomes" id="UP000594688"/>
    </source>
</evidence>
<dbReference type="InterPro" id="IPR013096">
    <property type="entry name" value="Cupin_2"/>
</dbReference>
<evidence type="ECO:0000259" key="1">
    <source>
        <dbReference type="Pfam" id="PF07883"/>
    </source>
</evidence>
<dbReference type="KEGG" id="nli:G3M70_02270"/>
<dbReference type="CDD" id="cd02210">
    <property type="entry name" value="cupin_BLR2406-like"/>
    <property type="match status" value="1"/>
</dbReference>
<accession>A0A7T0BTQ5</accession>
<dbReference type="Pfam" id="PF07883">
    <property type="entry name" value="Cupin_2"/>
    <property type="match status" value="1"/>
</dbReference>
<dbReference type="InterPro" id="IPR014710">
    <property type="entry name" value="RmlC-like_jellyroll"/>
</dbReference>
<dbReference type="PIRSF" id="PIRSF037087">
    <property type="entry name" value="UCP037087"/>
    <property type="match status" value="1"/>
</dbReference>